<reference evidence="1" key="1">
    <citation type="submission" date="2020-10" db="EMBL/GenBank/DDBJ databases">
        <title>Ca. Dormibacterota MAGs.</title>
        <authorList>
            <person name="Montgomery K."/>
        </authorList>
    </citation>
    <scope>NUCLEOTIDE SEQUENCE [LARGE SCALE GENOMIC DNA]</scope>
    <source>
        <strain evidence="1">SC8812_S17_10</strain>
    </source>
</reference>
<evidence type="ECO:0000313" key="1">
    <source>
        <dbReference type="EMBL" id="MBJ7600399.1"/>
    </source>
</evidence>
<dbReference type="RefSeq" id="WP_338204207.1">
    <property type="nucleotide sequence ID" value="NZ_JAEKNR010000202.1"/>
</dbReference>
<dbReference type="Proteomes" id="UP000612893">
    <property type="component" value="Unassembled WGS sequence"/>
</dbReference>
<dbReference type="AlphaFoldDB" id="A0A934K5G1"/>
<organism evidence="1 2">
    <name type="scientific">Candidatus Nephthysia bennettiae</name>
    <dbReference type="NCBI Taxonomy" id="3127016"/>
    <lineage>
        <taxon>Bacteria</taxon>
        <taxon>Bacillati</taxon>
        <taxon>Candidatus Dormiibacterota</taxon>
        <taxon>Candidatus Dormibacteria</taxon>
        <taxon>Candidatus Dormibacterales</taxon>
        <taxon>Candidatus Dormibacteraceae</taxon>
        <taxon>Candidatus Nephthysia</taxon>
    </lineage>
</organism>
<protein>
    <submittedName>
        <fullName evidence="1">Uncharacterized protein</fullName>
    </submittedName>
</protein>
<name>A0A934K5G1_9BACT</name>
<gene>
    <name evidence="1" type="ORF">JF922_20290</name>
</gene>
<dbReference type="EMBL" id="JAEKNR010000202">
    <property type="protein sequence ID" value="MBJ7600399.1"/>
    <property type="molecule type" value="Genomic_DNA"/>
</dbReference>
<proteinExistence type="predicted"/>
<comment type="caution">
    <text evidence="1">The sequence shown here is derived from an EMBL/GenBank/DDBJ whole genome shotgun (WGS) entry which is preliminary data.</text>
</comment>
<sequence length="79" mass="8877">MASQIDGGTVLNLEERGRRLLTRWSEQLLALELEDERGLRARVAQGTAEGALYRHLYEALAKWQTPQHPRGAAGPRRSP</sequence>
<accession>A0A934K5G1</accession>
<evidence type="ECO:0000313" key="2">
    <source>
        <dbReference type="Proteomes" id="UP000612893"/>
    </source>
</evidence>
<keyword evidence="2" id="KW-1185">Reference proteome</keyword>